<dbReference type="AlphaFoldDB" id="A0A2S5GHA6"/>
<evidence type="ECO:0000313" key="5">
    <source>
        <dbReference type="Proteomes" id="UP000239047"/>
    </source>
</evidence>
<dbReference type="Gene3D" id="3.40.630.30">
    <property type="match status" value="1"/>
</dbReference>
<dbReference type="OrthoDB" id="9796171at2"/>
<comment type="caution">
    <text evidence="4">The sequence shown here is derived from an EMBL/GenBank/DDBJ whole genome shotgun (WGS) entry which is preliminary data.</text>
</comment>
<evidence type="ECO:0000256" key="2">
    <source>
        <dbReference type="ARBA" id="ARBA00023315"/>
    </source>
</evidence>
<keyword evidence="2" id="KW-0012">Acyltransferase</keyword>
<dbReference type="InterPro" id="IPR050832">
    <property type="entry name" value="Bact_Acetyltransf"/>
</dbReference>
<gene>
    <name evidence="4" type="ORF">C4B60_02710</name>
</gene>
<dbReference type="PANTHER" id="PTHR43877:SF2">
    <property type="entry name" value="AMINOALKYLPHOSPHONATE N-ACETYLTRANSFERASE-RELATED"/>
    <property type="match status" value="1"/>
</dbReference>
<evidence type="ECO:0000313" key="4">
    <source>
        <dbReference type="EMBL" id="PPA72304.1"/>
    </source>
</evidence>
<evidence type="ECO:0000259" key="3">
    <source>
        <dbReference type="PROSITE" id="PS51186"/>
    </source>
</evidence>
<dbReference type="InterPro" id="IPR016181">
    <property type="entry name" value="Acyl_CoA_acyltransferase"/>
</dbReference>
<feature type="domain" description="N-acetyltransferase" evidence="3">
    <location>
        <begin position="2"/>
        <end position="141"/>
    </location>
</feature>
<dbReference type="PROSITE" id="PS51186">
    <property type="entry name" value="GNAT"/>
    <property type="match status" value="1"/>
</dbReference>
<dbReference type="PANTHER" id="PTHR43877">
    <property type="entry name" value="AMINOALKYLPHOSPHONATE N-ACETYLTRANSFERASE-RELATED-RELATED"/>
    <property type="match status" value="1"/>
</dbReference>
<organism evidence="4 5">
    <name type="scientific">Jeotgalibacillus proteolyticus</name>
    <dbReference type="NCBI Taxonomy" id="2082395"/>
    <lineage>
        <taxon>Bacteria</taxon>
        <taxon>Bacillati</taxon>
        <taxon>Bacillota</taxon>
        <taxon>Bacilli</taxon>
        <taxon>Bacillales</taxon>
        <taxon>Caryophanaceae</taxon>
        <taxon>Jeotgalibacillus</taxon>
    </lineage>
</organism>
<dbReference type="CDD" id="cd04301">
    <property type="entry name" value="NAT_SF"/>
    <property type="match status" value="1"/>
</dbReference>
<dbReference type="EMBL" id="PREZ01000001">
    <property type="protein sequence ID" value="PPA72304.1"/>
    <property type="molecule type" value="Genomic_DNA"/>
</dbReference>
<keyword evidence="1 4" id="KW-0808">Transferase</keyword>
<name>A0A2S5GHA6_9BACL</name>
<sequence>MQVVVAKSPKQKEDAFSVRRLVFVEEQKVPVEEELDAFDEVCDHFVLYDHLEPVGAGRFRSLEGNGKVERICVIPSYRKKGAGAQLMKAIEEHAIQNGYPALKLNAQTHALSFYERLGYHITSDEFLDAGIPHKSMEKYLKKT</sequence>
<proteinExistence type="predicted"/>
<dbReference type="InterPro" id="IPR000182">
    <property type="entry name" value="GNAT_dom"/>
</dbReference>
<evidence type="ECO:0000256" key="1">
    <source>
        <dbReference type="ARBA" id="ARBA00022679"/>
    </source>
</evidence>
<dbReference type="RefSeq" id="WP_104056454.1">
    <property type="nucleotide sequence ID" value="NZ_PREZ01000001.1"/>
</dbReference>
<accession>A0A2S5GHA6</accession>
<reference evidence="4 5" key="1">
    <citation type="submission" date="2018-02" db="EMBL/GenBank/DDBJ databases">
        <title>Jeotgalibacillus proteolyticum sp. nov. a protease producing bacterium isolated from ocean sediments of Laizhou Bay.</title>
        <authorList>
            <person name="Li Y."/>
        </authorList>
    </citation>
    <scope>NUCLEOTIDE SEQUENCE [LARGE SCALE GENOMIC DNA]</scope>
    <source>
        <strain evidence="4 5">22-7</strain>
    </source>
</reference>
<dbReference type="GO" id="GO:0016747">
    <property type="term" value="F:acyltransferase activity, transferring groups other than amino-acyl groups"/>
    <property type="evidence" value="ECO:0007669"/>
    <property type="project" value="InterPro"/>
</dbReference>
<protein>
    <submittedName>
        <fullName evidence="4">GNAT family N-acetyltransferase</fullName>
    </submittedName>
</protein>
<dbReference type="Proteomes" id="UP000239047">
    <property type="component" value="Unassembled WGS sequence"/>
</dbReference>
<dbReference type="SUPFAM" id="SSF55729">
    <property type="entry name" value="Acyl-CoA N-acyltransferases (Nat)"/>
    <property type="match status" value="1"/>
</dbReference>
<dbReference type="Pfam" id="PF13673">
    <property type="entry name" value="Acetyltransf_10"/>
    <property type="match status" value="1"/>
</dbReference>
<keyword evidence="5" id="KW-1185">Reference proteome</keyword>